<keyword evidence="1" id="KW-0812">Transmembrane</keyword>
<gene>
    <name evidence="2" type="ORF">IX53_00180</name>
</gene>
<accession>A0A0G2Z4G9</accession>
<dbReference type="EMBL" id="CP011232">
    <property type="protein sequence ID" value="AKI96505.1"/>
    <property type="molecule type" value="Genomic_DNA"/>
</dbReference>
<dbReference type="AlphaFoldDB" id="A0A0G2Z4G9"/>
<keyword evidence="1" id="KW-0472">Membrane</keyword>
<name>A0A0G2Z4G9_9BACT</name>
<dbReference type="STRING" id="1330330.IX53_00180"/>
<keyword evidence="1" id="KW-1133">Transmembrane helix</keyword>
<dbReference type="KEGG" id="kpf:IX53_00180"/>
<dbReference type="RefSeq" id="WP_047753640.1">
    <property type="nucleotide sequence ID" value="NZ_CAJUHA010000010.1"/>
</dbReference>
<reference evidence="2 3" key="1">
    <citation type="submission" date="2015-04" db="EMBL/GenBank/DDBJ databases">
        <title>Complete Genome Sequence of Kosmotoga pacifica SLHLJ1.</title>
        <authorList>
            <person name="Jiang L.J."/>
            <person name="Shao Z.Z."/>
            <person name="Jebbar M."/>
        </authorList>
    </citation>
    <scope>NUCLEOTIDE SEQUENCE [LARGE SCALE GENOMIC DNA]</scope>
    <source>
        <strain evidence="2 3">SLHLJ1</strain>
    </source>
</reference>
<keyword evidence="3" id="KW-1185">Reference proteome</keyword>
<evidence type="ECO:0000313" key="3">
    <source>
        <dbReference type="Proteomes" id="UP000035159"/>
    </source>
</evidence>
<dbReference type="PATRIC" id="fig|1330330.3.peg.36"/>
<dbReference type="Proteomes" id="UP000035159">
    <property type="component" value="Chromosome"/>
</dbReference>
<evidence type="ECO:0000313" key="2">
    <source>
        <dbReference type="EMBL" id="AKI96505.1"/>
    </source>
</evidence>
<evidence type="ECO:0000256" key="1">
    <source>
        <dbReference type="SAM" id="Phobius"/>
    </source>
</evidence>
<dbReference type="OrthoDB" id="45103at2"/>
<sequence>MTERSIGIVIRVLIVIILGLSIFTFLLGGYAYLLKKEAESYRLIIDEIRSNFLPEESEEIEAAIPATRLSEISSEVVIERPQPVKPERNFYLETFDYEQLILRSFDYFMEGTDFSYVVVNSDVAFKLCVEAGELNYFITRIEDGLYGVASLVGLPLEGLYPSKIVYGLQLVSHTLADGLAPQVINLRARGYPAFVYRWTTSDGRVFYSAILGLFPDLDTVRAYSSNLNVAEVEELTGWRISDRFPRRIE</sequence>
<proteinExistence type="predicted"/>
<organism evidence="2 3">
    <name type="scientific">Kosmotoga pacifica</name>
    <dbReference type="NCBI Taxonomy" id="1330330"/>
    <lineage>
        <taxon>Bacteria</taxon>
        <taxon>Thermotogati</taxon>
        <taxon>Thermotogota</taxon>
        <taxon>Thermotogae</taxon>
        <taxon>Kosmotogales</taxon>
        <taxon>Kosmotogaceae</taxon>
        <taxon>Kosmotoga</taxon>
    </lineage>
</organism>
<protein>
    <submittedName>
        <fullName evidence="2">Sporulation protein</fullName>
    </submittedName>
</protein>
<feature type="transmembrane region" description="Helical" evidence="1">
    <location>
        <begin position="6"/>
        <end position="33"/>
    </location>
</feature>